<dbReference type="GO" id="GO:0003824">
    <property type="term" value="F:catalytic activity"/>
    <property type="evidence" value="ECO:0007669"/>
    <property type="project" value="UniProtKB-ARBA"/>
</dbReference>
<protein>
    <submittedName>
        <fullName evidence="2">NUDIX domain-containing protein</fullName>
    </submittedName>
</protein>
<reference evidence="2 3" key="1">
    <citation type="submission" date="2019-11" db="EMBL/GenBank/DDBJ databases">
        <title>Caenimonas koreensis gen. nov., sp. nov., isolated from activated sludge.</title>
        <authorList>
            <person name="Seung H.R."/>
        </authorList>
    </citation>
    <scope>NUCLEOTIDE SEQUENCE [LARGE SCALE GENOMIC DNA]</scope>
    <source>
        <strain evidence="2 3">EMB320</strain>
    </source>
</reference>
<dbReference type="Proteomes" id="UP000487350">
    <property type="component" value="Unassembled WGS sequence"/>
</dbReference>
<keyword evidence="3" id="KW-1185">Reference proteome</keyword>
<accession>A0A844AQA3</accession>
<dbReference type="RefSeq" id="WP_323740760.1">
    <property type="nucleotide sequence ID" value="NZ_WJBU01000002.1"/>
</dbReference>
<dbReference type="CDD" id="cd03676">
    <property type="entry name" value="NUDIX_Tnr3_like"/>
    <property type="match status" value="1"/>
</dbReference>
<dbReference type="InterPro" id="IPR000086">
    <property type="entry name" value="NUDIX_hydrolase_dom"/>
</dbReference>
<dbReference type="EMBL" id="WJBU01000002">
    <property type="protein sequence ID" value="MRD46174.1"/>
    <property type="molecule type" value="Genomic_DNA"/>
</dbReference>
<evidence type="ECO:0000313" key="3">
    <source>
        <dbReference type="Proteomes" id="UP000487350"/>
    </source>
</evidence>
<dbReference type="SUPFAM" id="SSF55811">
    <property type="entry name" value="Nudix"/>
    <property type="match status" value="1"/>
</dbReference>
<evidence type="ECO:0000313" key="2">
    <source>
        <dbReference type="EMBL" id="MRD46174.1"/>
    </source>
</evidence>
<dbReference type="Pfam" id="PF00293">
    <property type="entry name" value="NUDIX"/>
    <property type="match status" value="1"/>
</dbReference>
<dbReference type="PROSITE" id="PS51462">
    <property type="entry name" value="NUDIX"/>
    <property type="match status" value="1"/>
</dbReference>
<proteinExistence type="predicted"/>
<dbReference type="InterPro" id="IPR015797">
    <property type="entry name" value="NUDIX_hydrolase-like_dom_sf"/>
</dbReference>
<sequence>MSEHSAWLDRLRASAQLPPAAPRVPLWWGTAVIGSVEPDFFAKALPAQAIGVQGWVEYSVRDGQGGWALAGELTSTLALIANALRHSGFAHTWRDEQLAVCDEHGTRLGTVERGVVRQLGITTHAVHLAGVTPDGRHWIQQRSLTKANDPGLWDTLMGGMVPASDTVMQSLERETWEEAGLRIDQLREIELGGRIATSRPAHDQVAGYVVEDIDWYRCVVPDGVAPSNQDGEVAQFALLPQAQLHQRLLQGEFTTEAALIFAAMTGIAGI</sequence>
<name>A0A844AQA3_9BURK</name>
<evidence type="ECO:0000259" key="1">
    <source>
        <dbReference type="PROSITE" id="PS51462"/>
    </source>
</evidence>
<dbReference type="AlphaFoldDB" id="A0A844AQA3"/>
<organism evidence="2 3">
    <name type="scientific">Caenimonas koreensis DSM 17982</name>
    <dbReference type="NCBI Taxonomy" id="1121255"/>
    <lineage>
        <taxon>Bacteria</taxon>
        <taxon>Pseudomonadati</taxon>
        <taxon>Pseudomonadota</taxon>
        <taxon>Betaproteobacteria</taxon>
        <taxon>Burkholderiales</taxon>
        <taxon>Comamonadaceae</taxon>
        <taxon>Caenimonas</taxon>
    </lineage>
</organism>
<comment type="caution">
    <text evidence="2">The sequence shown here is derived from an EMBL/GenBank/DDBJ whole genome shotgun (WGS) entry which is preliminary data.</text>
</comment>
<gene>
    <name evidence="2" type="ORF">GHT07_02700</name>
</gene>
<feature type="domain" description="Nudix hydrolase" evidence="1">
    <location>
        <begin position="121"/>
        <end position="263"/>
    </location>
</feature>
<dbReference type="Gene3D" id="3.90.79.10">
    <property type="entry name" value="Nucleoside Triphosphate Pyrophosphohydrolase"/>
    <property type="match status" value="1"/>
</dbReference>